<name>A0A6B0VF23_IXORI</name>
<dbReference type="PANTHER" id="PTHR12748">
    <property type="entry name" value="ORIGIN RECOGNITION COMPLEX SUBUNIT 3"/>
    <property type="match status" value="1"/>
</dbReference>
<evidence type="ECO:0000256" key="9">
    <source>
        <dbReference type="ARBA" id="ARBA00045241"/>
    </source>
</evidence>
<evidence type="ECO:0000256" key="7">
    <source>
        <dbReference type="ARBA" id="ARBA00023242"/>
    </source>
</evidence>
<organism evidence="13">
    <name type="scientific">Ixodes ricinus</name>
    <name type="common">Common tick</name>
    <name type="synonym">Acarus ricinus</name>
    <dbReference type="NCBI Taxonomy" id="34613"/>
    <lineage>
        <taxon>Eukaryota</taxon>
        <taxon>Metazoa</taxon>
        <taxon>Ecdysozoa</taxon>
        <taxon>Arthropoda</taxon>
        <taxon>Chelicerata</taxon>
        <taxon>Arachnida</taxon>
        <taxon>Acari</taxon>
        <taxon>Parasitiformes</taxon>
        <taxon>Ixodida</taxon>
        <taxon>Ixodoidea</taxon>
        <taxon>Ixodidae</taxon>
        <taxon>Ixodinae</taxon>
        <taxon>Ixodes</taxon>
    </lineage>
</organism>
<comment type="subunit">
    <text evidence="8">Component of ORC, a complex composed of at least 6 subunits: ORC1, ORC2, ORC3, ORC4, ORC5 and ORC6. ORC is regulated in a cell-cycle dependent manner. It is sequentially assembled at the exit from anaphase of mitosis and disassembled as cells enter S phase.</text>
</comment>
<evidence type="ECO:0000259" key="10">
    <source>
        <dbReference type="Pfam" id="PF07034"/>
    </source>
</evidence>
<evidence type="ECO:0000259" key="11">
    <source>
        <dbReference type="Pfam" id="PF18137"/>
    </source>
</evidence>
<dbReference type="GO" id="GO:0031261">
    <property type="term" value="C:DNA replication preinitiation complex"/>
    <property type="evidence" value="ECO:0007669"/>
    <property type="project" value="TreeGrafter"/>
</dbReference>
<evidence type="ECO:0000313" key="13">
    <source>
        <dbReference type="EMBL" id="MXV00435.1"/>
    </source>
</evidence>
<sequence length="683" mass="77189">MEDFKSISQACFVSLPRTKKHNKSSRDTKRGIGERYTIYQETWTHLEASIQKCQCDAHVDALNSVVSFVRTHNPSLKQARERVEIPTAALIMGVNMSDHAEVFKLLACKLRASVTHMIATVQVKDCSSISVLMQKVVSDIVQTASSDDVVLKKSLCTMSMLTSWYKSAVEKAPCSPSKRQKKTGSSVRKGDPIVVILEDLEGFKPTVLQDFILICSNYIDRLPLVLILGVSTTVNTVHRLVPQRASSCLAIETFTSIPVTEYLSQVFEKVLLDPSVPFKLGPRAFQLIVDVVLFHDFSLTNLLQMLKMCIFEHYYSNSASILCCRQEELRSVVPALSRDEIQAVTTLPSYQRYLPENKMSLEKTSKKILSLVQDLHNHHRSSLVLLQALGEFSKKLPGSPLGNHFRELYISYLEFPLSETEGFAKLGKLIRVMSIDELQKRLGSALVPFETQGKQLFETGLQKFRDGLTSYKKRLDDIAGQKIEDAEMDEIHEAAPLDWGELRSRSQFREKLKDLTKTKKVSPFELLREEIAGYFREVFSELCPPSQLPLHEVLYYDDAPSLKQYFVPSPRSVLHSALAKPYTYLKCECCQSIGVAEMSPSLPDLSLSYKLHLESGKLINLYDMMQAFRGVKVTTGQKKLSAEEEKLIEAQFFRSVAELQLLGLVKSTQRKTDHVARMTWGCC</sequence>
<evidence type="ECO:0000256" key="2">
    <source>
        <dbReference type="ARBA" id="ARBA00010977"/>
    </source>
</evidence>
<dbReference type="AlphaFoldDB" id="A0A6B0VF23"/>
<evidence type="ECO:0000256" key="5">
    <source>
        <dbReference type="ARBA" id="ARBA00022705"/>
    </source>
</evidence>
<dbReference type="GO" id="GO:0006270">
    <property type="term" value="P:DNA replication initiation"/>
    <property type="evidence" value="ECO:0007669"/>
    <property type="project" value="TreeGrafter"/>
</dbReference>
<dbReference type="GO" id="GO:0003688">
    <property type="term" value="F:DNA replication origin binding"/>
    <property type="evidence" value="ECO:0007669"/>
    <property type="project" value="TreeGrafter"/>
</dbReference>
<dbReference type="PANTHER" id="PTHR12748:SF0">
    <property type="entry name" value="ORIGIN RECOGNITION COMPLEX SUBUNIT 3"/>
    <property type="match status" value="1"/>
</dbReference>
<dbReference type="Pfam" id="PF19675">
    <property type="entry name" value="ORC3_ins"/>
    <property type="match status" value="1"/>
</dbReference>
<evidence type="ECO:0000256" key="8">
    <source>
        <dbReference type="ARBA" id="ARBA00026084"/>
    </source>
</evidence>
<dbReference type="Pfam" id="PF07034">
    <property type="entry name" value="ORC3_N"/>
    <property type="match status" value="1"/>
</dbReference>
<dbReference type="CDD" id="cd20704">
    <property type="entry name" value="Orc3"/>
    <property type="match status" value="2"/>
</dbReference>
<keyword evidence="4" id="KW-0597">Phosphoprotein</keyword>
<dbReference type="GO" id="GO:0005664">
    <property type="term" value="C:nuclear origin of replication recognition complex"/>
    <property type="evidence" value="ECO:0007669"/>
    <property type="project" value="InterPro"/>
</dbReference>
<dbReference type="Pfam" id="PF18137">
    <property type="entry name" value="WHD_ORC"/>
    <property type="match status" value="1"/>
</dbReference>
<dbReference type="InterPro" id="IPR045663">
    <property type="entry name" value="ORC3_ins"/>
</dbReference>
<keyword evidence="7" id="KW-0539">Nucleus</keyword>
<proteinExistence type="inferred from homology"/>
<evidence type="ECO:0000256" key="3">
    <source>
        <dbReference type="ARBA" id="ARBA00019085"/>
    </source>
</evidence>
<comment type="similarity">
    <text evidence="2">Belongs to the ORC3 family.</text>
</comment>
<dbReference type="InterPro" id="IPR020795">
    <property type="entry name" value="ORC3"/>
</dbReference>
<evidence type="ECO:0000256" key="1">
    <source>
        <dbReference type="ARBA" id="ARBA00004123"/>
    </source>
</evidence>
<feature type="domain" description="Origin recognition complex subunit 3 N-terminal" evidence="10">
    <location>
        <begin position="3"/>
        <end position="322"/>
    </location>
</feature>
<evidence type="ECO:0000259" key="12">
    <source>
        <dbReference type="Pfam" id="PF19675"/>
    </source>
</evidence>
<keyword evidence="5" id="KW-0235">DNA replication</keyword>
<evidence type="ECO:0000256" key="4">
    <source>
        <dbReference type="ARBA" id="ARBA00022553"/>
    </source>
</evidence>
<dbReference type="GO" id="GO:0005656">
    <property type="term" value="C:nuclear pre-replicative complex"/>
    <property type="evidence" value="ECO:0007669"/>
    <property type="project" value="TreeGrafter"/>
</dbReference>
<dbReference type="InterPro" id="IPR040855">
    <property type="entry name" value="ORC_WH_C"/>
</dbReference>
<accession>A0A6B0VF23</accession>
<comment type="function">
    <text evidence="9">Component of the origin recognition complex (ORC) that binds origins of replication. DNA-binding is ATP-dependent. The specific DNA sequences that define origins of replication have not been identified yet. ORC is required to assemble the pre-replication complex necessary to initiate DNA replication. Binds histone H3 and H4 trimethylation marks H3K9me3, H3K27me3 and H4K20me3.</text>
</comment>
<protein>
    <recommendedName>
        <fullName evidence="3">Origin recognition complex subunit 3</fullName>
    </recommendedName>
</protein>
<keyword evidence="6" id="KW-0238">DNA-binding</keyword>
<feature type="domain" description="Origin recognition complex subunit 3 insertion" evidence="12">
    <location>
        <begin position="335"/>
        <end position="559"/>
    </location>
</feature>
<dbReference type="EMBL" id="GIFC01018351">
    <property type="protein sequence ID" value="MXV00435.1"/>
    <property type="molecule type" value="Transcribed_RNA"/>
</dbReference>
<feature type="domain" description="Origin recognition complex subunit 3 winged helix C-terminal" evidence="11">
    <location>
        <begin position="571"/>
        <end position="680"/>
    </location>
</feature>
<comment type="subcellular location">
    <subcellularLocation>
        <location evidence="1">Nucleus</location>
    </subcellularLocation>
</comment>
<reference evidence="13" key="1">
    <citation type="submission" date="2019-12" db="EMBL/GenBank/DDBJ databases">
        <title>An insight into the sialome of adult female Ixodes ricinus ticks feeding for 6 days.</title>
        <authorList>
            <person name="Perner J."/>
            <person name="Ribeiro J.M.C."/>
        </authorList>
    </citation>
    <scope>NUCLEOTIDE SEQUENCE</scope>
    <source>
        <strain evidence="13">Semi-engorged</strain>
        <tissue evidence="13">Salivary glands</tissue>
    </source>
</reference>
<evidence type="ECO:0000256" key="6">
    <source>
        <dbReference type="ARBA" id="ARBA00023125"/>
    </source>
</evidence>
<dbReference type="InterPro" id="IPR045667">
    <property type="entry name" value="ORC3_N"/>
</dbReference>